<dbReference type="Pfam" id="PF00005">
    <property type="entry name" value="ABC_tran"/>
    <property type="match status" value="2"/>
</dbReference>
<dbReference type="InterPro" id="IPR050107">
    <property type="entry name" value="ABC_carbohydrate_import_ATPase"/>
</dbReference>
<evidence type="ECO:0000256" key="3">
    <source>
        <dbReference type="ARBA" id="ARBA00022597"/>
    </source>
</evidence>
<dbReference type="PROSITE" id="PS00211">
    <property type="entry name" value="ABC_TRANSPORTER_1"/>
    <property type="match status" value="1"/>
</dbReference>
<accession>A0A380MP29</accession>
<keyword evidence="4" id="KW-0677">Repeat</keyword>
<keyword evidence="5" id="KW-0547">Nucleotide-binding</keyword>
<evidence type="ECO:0000256" key="5">
    <source>
        <dbReference type="ARBA" id="ARBA00022741"/>
    </source>
</evidence>
<keyword evidence="11" id="KW-1185">Reference proteome</keyword>
<dbReference type="SUPFAM" id="SSF52540">
    <property type="entry name" value="P-loop containing nucleoside triphosphate hydrolases"/>
    <property type="match status" value="2"/>
</dbReference>
<dbReference type="CDD" id="cd03215">
    <property type="entry name" value="ABC_Carb_Monos_II"/>
    <property type="match status" value="1"/>
</dbReference>
<dbReference type="AlphaFoldDB" id="A0A380MP29"/>
<dbReference type="Proteomes" id="UP000254601">
    <property type="component" value="Unassembled WGS sequence"/>
</dbReference>
<evidence type="ECO:0000256" key="2">
    <source>
        <dbReference type="ARBA" id="ARBA00022475"/>
    </source>
</evidence>
<evidence type="ECO:0000256" key="6">
    <source>
        <dbReference type="ARBA" id="ARBA00022840"/>
    </source>
</evidence>
<keyword evidence="1" id="KW-0813">Transport</keyword>
<keyword evidence="3" id="KW-0762">Sugar transport</keyword>
<evidence type="ECO:0000256" key="7">
    <source>
        <dbReference type="ARBA" id="ARBA00022967"/>
    </source>
</evidence>
<evidence type="ECO:0000256" key="8">
    <source>
        <dbReference type="ARBA" id="ARBA00023136"/>
    </source>
</evidence>
<dbReference type="CDD" id="cd03216">
    <property type="entry name" value="ABC_Carb_Monos_I"/>
    <property type="match status" value="1"/>
</dbReference>
<protein>
    <submittedName>
        <fullName evidence="10">Ribose import ATP-binding protein RbsA</fullName>
        <ecNumber evidence="10">3.6.3.17</ecNumber>
    </submittedName>
</protein>
<evidence type="ECO:0000313" key="11">
    <source>
        <dbReference type="Proteomes" id="UP000254601"/>
    </source>
</evidence>
<name>A0A380MP29_9GAMM</name>
<dbReference type="GO" id="GO:0016887">
    <property type="term" value="F:ATP hydrolysis activity"/>
    <property type="evidence" value="ECO:0007669"/>
    <property type="project" value="InterPro"/>
</dbReference>
<organism evidence="10 11">
    <name type="scientific">Suttonella ornithocola</name>
    <dbReference type="NCBI Taxonomy" id="279832"/>
    <lineage>
        <taxon>Bacteria</taxon>
        <taxon>Pseudomonadati</taxon>
        <taxon>Pseudomonadota</taxon>
        <taxon>Gammaproteobacteria</taxon>
        <taxon>Cardiobacteriales</taxon>
        <taxon>Cardiobacteriaceae</taxon>
        <taxon>Suttonella</taxon>
    </lineage>
</organism>
<dbReference type="PANTHER" id="PTHR43790">
    <property type="entry name" value="CARBOHYDRATE TRANSPORT ATP-BINDING PROTEIN MG119-RELATED"/>
    <property type="match status" value="1"/>
</dbReference>
<keyword evidence="7" id="KW-1278">Translocase</keyword>
<dbReference type="InterPro" id="IPR027417">
    <property type="entry name" value="P-loop_NTPase"/>
</dbReference>
<evidence type="ECO:0000259" key="9">
    <source>
        <dbReference type="PROSITE" id="PS50893"/>
    </source>
</evidence>
<dbReference type="EC" id="3.6.3.17" evidence="10"/>
<dbReference type="InterPro" id="IPR017871">
    <property type="entry name" value="ABC_transporter-like_CS"/>
</dbReference>
<feature type="domain" description="ABC transporter" evidence="9">
    <location>
        <begin position="252"/>
        <end position="450"/>
    </location>
</feature>
<feature type="domain" description="ABC transporter" evidence="9">
    <location>
        <begin position="5"/>
        <end position="243"/>
    </location>
</feature>
<keyword evidence="6 10" id="KW-0067">ATP-binding</keyword>
<dbReference type="SMART" id="SM00382">
    <property type="entry name" value="AAA"/>
    <property type="match status" value="1"/>
</dbReference>
<dbReference type="InterPro" id="IPR003593">
    <property type="entry name" value="AAA+_ATPase"/>
</dbReference>
<dbReference type="PROSITE" id="PS50893">
    <property type="entry name" value="ABC_TRANSPORTER_2"/>
    <property type="match status" value="2"/>
</dbReference>
<evidence type="ECO:0000256" key="4">
    <source>
        <dbReference type="ARBA" id="ARBA00022737"/>
    </source>
</evidence>
<reference evidence="10 11" key="1">
    <citation type="submission" date="2018-06" db="EMBL/GenBank/DDBJ databases">
        <authorList>
            <consortium name="Pathogen Informatics"/>
            <person name="Doyle S."/>
        </authorList>
    </citation>
    <scope>NUCLEOTIDE SEQUENCE [LARGE SCALE GENOMIC DNA]</scope>
    <source>
        <strain evidence="10 11">NCTC13337</strain>
    </source>
</reference>
<gene>
    <name evidence="10" type="primary">rbsA_1</name>
    <name evidence="10" type="ORF">NCTC13337_00695</name>
</gene>
<dbReference type="Gene3D" id="3.40.50.300">
    <property type="entry name" value="P-loop containing nucleotide triphosphate hydrolases"/>
    <property type="match status" value="2"/>
</dbReference>
<dbReference type="EMBL" id="UHIC01000001">
    <property type="protein sequence ID" value="SUO94365.1"/>
    <property type="molecule type" value="Genomic_DNA"/>
</dbReference>
<dbReference type="GO" id="GO:0005524">
    <property type="term" value="F:ATP binding"/>
    <property type="evidence" value="ECO:0007669"/>
    <property type="project" value="UniProtKB-KW"/>
</dbReference>
<proteinExistence type="predicted"/>
<sequence length="450" mass="49349">MSSVLSLKNVNKHFGQFQALTDISLSIYAGEVHCLVGENGCGKSTLIKILSGVYQPDAGTHICINGETLLHGLTPKKAKSAGIHVIWQDLSLFPALSVAENICFDWFTTFPWKKPNRKEIYTLANQALARLGLQLDVSQSVADLDIAQRQLVAIAKVLTGDAKIIFMDEPTASLTAHEVGYLLEAVRKLKSEGIAIVFVSHRLAEVQSIADRVTVIRDGKLVITQRAEGVSSSMLTEWMTGQTITEECRSCAEFSDPILTIKNWTKHNQFNDINLTLHRGEIVGITGLLGSGRTELALSLFGMNRADSGELWLENKLLHLKNNQEAIAEGIAYVSEDRLNLGLIQPQSIRDNSAIAILKNLDPSGIYLAPYYLNRHTRDWVNRLGIKAHDIDLPVSTLSGGNQQRVVLAKWLSTQPKLLILDAPTVGVDIGAKVEIFKTIKLLADSGLSV</sequence>
<evidence type="ECO:0000313" key="10">
    <source>
        <dbReference type="EMBL" id="SUO94365.1"/>
    </source>
</evidence>
<evidence type="ECO:0000256" key="1">
    <source>
        <dbReference type="ARBA" id="ARBA00022448"/>
    </source>
</evidence>
<keyword evidence="8" id="KW-0472">Membrane</keyword>
<keyword evidence="2" id="KW-1003">Cell membrane</keyword>
<keyword evidence="10" id="KW-0378">Hydrolase</keyword>
<dbReference type="InterPro" id="IPR003439">
    <property type="entry name" value="ABC_transporter-like_ATP-bd"/>
</dbReference>
<dbReference type="PANTHER" id="PTHR43790:SF1">
    <property type="entry name" value="XYLOSE IMPORT ATP-BINDING PROTEIN XYLG"/>
    <property type="match status" value="1"/>
</dbReference>